<reference evidence="2 3" key="1">
    <citation type="journal article" date="2023" name="Mol. Biol. Evol.">
        <title>Genomics of Secondarily Temperate Adaptation in the Only Non-Antarctic Icefish.</title>
        <authorList>
            <person name="Rivera-Colon A.G."/>
            <person name="Rayamajhi N."/>
            <person name="Minhas B.F."/>
            <person name="Madrigal G."/>
            <person name="Bilyk K.T."/>
            <person name="Yoon V."/>
            <person name="Hune M."/>
            <person name="Gregory S."/>
            <person name="Cheng C.H.C."/>
            <person name="Catchen J.M."/>
        </authorList>
    </citation>
    <scope>NUCLEOTIDE SEQUENCE [LARGE SCALE GENOMIC DNA]</scope>
    <source>
        <tissue evidence="2">White muscle</tissue>
    </source>
</reference>
<dbReference type="AlphaFoldDB" id="A0AAN8HA56"/>
<evidence type="ECO:0000313" key="2">
    <source>
        <dbReference type="EMBL" id="KAK5908063.1"/>
    </source>
</evidence>
<evidence type="ECO:0000256" key="1">
    <source>
        <dbReference type="ARBA" id="ARBA00009817"/>
    </source>
</evidence>
<evidence type="ECO:0008006" key="4">
    <source>
        <dbReference type="Google" id="ProtNLM"/>
    </source>
</evidence>
<dbReference type="Pfam" id="PF04832">
    <property type="entry name" value="SOUL"/>
    <property type="match status" value="1"/>
</dbReference>
<dbReference type="EMBL" id="JAURVH010001529">
    <property type="protein sequence ID" value="KAK5908063.1"/>
    <property type="molecule type" value="Genomic_DNA"/>
</dbReference>
<organism evidence="2 3">
    <name type="scientific">Champsocephalus gunnari</name>
    <name type="common">Mackerel icefish</name>
    <dbReference type="NCBI Taxonomy" id="52237"/>
    <lineage>
        <taxon>Eukaryota</taxon>
        <taxon>Metazoa</taxon>
        <taxon>Chordata</taxon>
        <taxon>Craniata</taxon>
        <taxon>Vertebrata</taxon>
        <taxon>Euteleostomi</taxon>
        <taxon>Actinopterygii</taxon>
        <taxon>Neopterygii</taxon>
        <taxon>Teleostei</taxon>
        <taxon>Neoteleostei</taxon>
        <taxon>Acanthomorphata</taxon>
        <taxon>Eupercaria</taxon>
        <taxon>Perciformes</taxon>
        <taxon>Notothenioidei</taxon>
        <taxon>Channichthyidae</taxon>
        <taxon>Champsocephalus</taxon>
    </lineage>
</organism>
<comment type="caution">
    <text evidence="2">The sequence shown here is derived from an EMBL/GenBank/DDBJ whole genome shotgun (WGS) entry which is preliminary data.</text>
</comment>
<proteinExistence type="inferred from homology"/>
<dbReference type="PANTHER" id="PTHR11220:SF69">
    <property type="entry name" value="HEME-BINDING PROTEIN 2"/>
    <property type="match status" value="1"/>
</dbReference>
<dbReference type="Gene3D" id="3.20.80.10">
    <property type="entry name" value="Regulatory factor, effector binding domain"/>
    <property type="match status" value="1"/>
</dbReference>
<sequence>MSRRVSAAASVKKRQRVERMQLLPSLLILVPLCRGQDEWEAPEYCRGSPCPQFTVVNKTTDFEERLYVATAWITTKIPNPTAYDLIAASARLKSVAGHFDAWPVLVNVTNGKEYALSWFVPPNMNIPEITDPSVQLEIRPEVNVYVRVFRGTPSIDQGKQNANELCKSLRKAGKTFSTERYAGAAYESYFALTHHNEVWIEKTQ</sequence>
<dbReference type="InterPro" id="IPR006917">
    <property type="entry name" value="SOUL_heme-bd"/>
</dbReference>
<evidence type="ECO:0000313" key="3">
    <source>
        <dbReference type="Proteomes" id="UP001331515"/>
    </source>
</evidence>
<dbReference type="InterPro" id="IPR011256">
    <property type="entry name" value="Reg_factor_effector_dom_sf"/>
</dbReference>
<keyword evidence="3" id="KW-1185">Reference proteome</keyword>
<accession>A0AAN8HA56</accession>
<dbReference type="SUPFAM" id="SSF55136">
    <property type="entry name" value="Probable bacterial effector-binding domain"/>
    <property type="match status" value="1"/>
</dbReference>
<dbReference type="GO" id="GO:0020037">
    <property type="term" value="F:heme binding"/>
    <property type="evidence" value="ECO:0007669"/>
    <property type="project" value="TreeGrafter"/>
</dbReference>
<comment type="similarity">
    <text evidence="1">Belongs to the HEBP family.</text>
</comment>
<protein>
    <recommendedName>
        <fullName evidence="4">Heme-binding protein 2</fullName>
    </recommendedName>
</protein>
<gene>
    <name evidence="2" type="ORF">CgunFtcFv8_016153</name>
</gene>
<name>A0AAN8HA56_CHAGU</name>
<dbReference type="Proteomes" id="UP001331515">
    <property type="component" value="Unassembled WGS sequence"/>
</dbReference>
<dbReference type="GO" id="GO:0005737">
    <property type="term" value="C:cytoplasm"/>
    <property type="evidence" value="ECO:0007669"/>
    <property type="project" value="TreeGrafter"/>
</dbReference>
<dbReference type="PANTHER" id="PTHR11220">
    <property type="entry name" value="HEME-BINDING PROTEIN-RELATED"/>
    <property type="match status" value="1"/>
</dbReference>